<feature type="non-terminal residue" evidence="1">
    <location>
        <position position="1"/>
    </location>
</feature>
<reference evidence="1 2" key="1">
    <citation type="journal article" date="2018" name="Front. Plant Sci.">
        <title>Red Clover (Trifolium pratense) and Zigzag Clover (T. medium) - A Picture of Genomic Similarities and Differences.</title>
        <authorList>
            <person name="Dluhosova J."/>
            <person name="Istvanek J."/>
            <person name="Nedelnik J."/>
            <person name="Repkova J."/>
        </authorList>
    </citation>
    <scope>NUCLEOTIDE SEQUENCE [LARGE SCALE GENOMIC DNA]</scope>
    <source>
        <strain evidence="2">cv. 10/8</strain>
        <tissue evidence="1">Leaf</tissue>
    </source>
</reference>
<name>A0A392PK76_9FABA</name>
<dbReference type="EMBL" id="LXQA010079674">
    <property type="protein sequence ID" value="MCI11305.1"/>
    <property type="molecule type" value="Genomic_DNA"/>
</dbReference>
<organism evidence="1 2">
    <name type="scientific">Trifolium medium</name>
    <dbReference type="NCBI Taxonomy" id="97028"/>
    <lineage>
        <taxon>Eukaryota</taxon>
        <taxon>Viridiplantae</taxon>
        <taxon>Streptophyta</taxon>
        <taxon>Embryophyta</taxon>
        <taxon>Tracheophyta</taxon>
        <taxon>Spermatophyta</taxon>
        <taxon>Magnoliopsida</taxon>
        <taxon>eudicotyledons</taxon>
        <taxon>Gunneridae</taxon>
        <taxon>Pentapetalae</taxon>
        <taxon>rosids</taxon>
        <taxon>fabids</taxon>
        <taxon>Fabales</taxon>
        <taxon>Fabaceae</taxon>
        <taxon>Papilionoideae</taxon>
        <taxon>50 kb inversion clade</taxon>
        <taxon>NPAAA clade</taxon>
        <taxon>Hologalegina</taxon>
        <taxon>IRL clade</taxon>
        <taxon>Trifolieae</taxon>
        <taxon>Trifolium</taxon>
    </lineage>
</organism>
<proteinExistence type="predicted"/>
<protein>
    <submittedName>
        <fullName evidence="1">Uncharacterized protein</fullName>
    </submittedName>
</protein>
<dbReference type="AlphaFoldDB" id="A0A392PK76"/>
<dbReference type="Proteomes" id="UP000265520">
    <property type="component" value="Unassembled WGS sequence"/>
</dbReference>
<evidence type="ECO:0000313" key="1">
    <source>
        <dbReference type="EMBL" id="MCI11305.1"/>
    </source>
</evidence>
<comment type="caution">
    <text evidence="1">The sequence shown here is derived from an EMBL/GenBank/DDBJ whole genome shotgun (WGS) entry which is preliminary data.</text>
</comment>
<keyword evidence="2" id="KW-1185">Reference proteome</keyword>
<sequence>CGRRFLKCMNNWKKINVLDKPDSNLRWFWNVVEASGLRPLLKTNYNHVDWGLLTAFSER</sequence>
<accession>A0A392PK76</accession>
<evidence type="ECO:0000313" key="2">
    <source>
        <dbReference type="Proteomes" id="UP000265520"/>
    </source>
</evidence>